<comment type="caution">
    <text evidence="1">The sequence shown here is derived from an EMBL/GenBank/DDBJ whole genome shotgun (WGS) entry which is preliminary data.</text>
</comment>
<organism evidence="1 2">
    <name type="scientific">Stephania yunnanensis</name>
    <dbReference type="NCBI Taxonomy" id="152371"/>
    <lineage>
        <taxon>Eukaryota</taxon>
        <taxon>Viridiplantae</taxon>
        <taxon>Streptophyta</taxon>
        <taxon>Embryophyta</taxon>
        <taxon>Tracheophyta</taxon>
        <taxon>Spermatophyta</taxon>
        <taxon>Magnoliopsida</taxon>
        <taxon>Ranunculales</taxon>
        <taxon>Menispermaceae</taxon>
        <taxon>Menispermoideae</taxon>
        <taxon>Cissampelideae</taxon>
        <taxon>Stephania</taxon>
    </lineage>
</organism>
<gene>
    <name evidence="1" type="ORF">Syun_021781</name>
</gene>
<reference evidence="1 2" key="1">
    <citation type="submission" date="2024-01" db="EMBL/GenBank/DDBJ databases">
        <title>Genome assemblies of Stephania.</title>
        <authorList>
            <person name="Yang L."/>
        </authorList>
    </citation>
    <scope>NUCLEOTIDE SEQUENCE [LARGE SCALE GENOMIC DNA]</scope>
    <source>
        <strain evidence="1">YNDBR</strain>
        <tissue evidence="1">Leaf</tissue>
    </source>
</reference>
<keyword evidence="2" id="KW-1185">Reference proteome</keyword>
<accession>A0AAP0NQZ6</accession>
<evidence type="ECO:0000313" key="1">
    <source>
        <dbReference type="EMBL" id="KAK9114984.1"/>
    </source>
</evidence>
<evidence type="ECO:0000313" key="2">
    <source>
        <dbReference type="Proteomes" id="UP001420932"/>
    </source>
</evidence>
<dbReference type="AlphaFoldDB" id="A0AAP0NQZ6"/>
<sequence length="81" mass="9115">MRCGAMAARQQRRGSDDDAVNGAVARYRLIGGVNRRVSTTRLRDLGCYSQVSGAHIEMRASAFLRYVRFLLNVTEGLLFHR</sequence>
<name>A0AAP0NQZ6_9MAGN</name>
<proteinExistence type="predicted"/>
<protein>
    <submittedName>
        <fullName evidence="1">Uncharacterized protein</fullName>
    </submittedName>
</protein>
<dbReference type="Proteomes" id="UP001420932">
    <property type="component" value="Unassembled WGS sequence"/>
</dbReference>
<dbReference type="EMBL" id="JBBNAF010000009">
    <property type="protein sequence ID" value="KAK9114984.1"/>
    <property type="molecule type" value="Genomic_DNA"/>
</dbReference>